<name>A0A4U5ME94_STECR</name>
<reference evidence="1 2" key="2">
    <citation type="journal article" date="2019" name="G3 (Bethesda)">
        <title>Hybrid Assembly of the Genome of the Entomopathogenic Nematode Steinernema carpocapsae Identifies the X-Chromosome.</title>
        <authorList>
            <person name="Serra L."/>
            <person name="Macchietto M."/>
            <person name="Macias-Munoz A."/>
            <person name="McGill C.J."/>
            <person name="Rodriguez I.M."/>
            <person name="Rodriguez B."/>
            <person name="Murad R."/>
            <person name="Mortazavi A."/>
        </authorList>
    </citation>
    <scope>NUCLEOTIDE SEQUENCE [LARGE SCALE GENOMIC DNA]</scope>
    <source>
        <strain evidence="1 2">ALL</strain>
    </source>
</reference>
<organism evidence="1 2">
    <name type="scientific">Steinernema carpocapsae</name>
    <name type="common">Entomopathogenic nematode</name>
    <dbReference type="NCBI Taxonomy" id="34508"/>
    <lineage>
        <taxon>Eukaryota</taxon>
        <taxon>Metazoa</taxon>
        <taxon>Ecdysozoa</taxon>
        <taxon>Nematoda</taxon>
        <taxon>Chromadorea</taxon>
        <taxon>Rhabditida</taxon>
        <taxon>Tylenchina</taxon>
        <taxon>Panagrolaimomorpha</taxon>
        <taxon>Strongyloidoidea</taxon>
        <taxon>Steinernematidae</taxon>
        <taxon>Steinernema</taxon>
    </lineage>
</organism>
<proteinExistence type="predicted"/>
<evidence type="ECO:0000313" key="1">
    <source>
        <dbReference type="EMBL" id="TKR67481.1"/>
    </source>
</evidence>
<evidence type="ECO:0008006" key="3">
    <source>
        <dbReference type="Google" id="ProtNLM"/>
    </source>
</evidence>
<dbReference type="SUPFAM" id="SSF47862">
    <property type="entry name" value="Saposin"/>
    <property type="match status" value="1"/>
</dbReference>
<dbReference type="Proteomes" id="UP000298663">
    <property type="component" value="Unassembled WGS sequence"/>
</dbReference>
<accession>A0A4U5ME94</accession>
<evidence type="ECO:0000313" key="2">
    <source>
        <dbReference type="Proteomes" id="UP000298663"/>
    </source>
</evidence>
<protein>
    <recommendedName>
        <fullName evidence="3">Saposin B-type domain-containing protein</fullName>
    </recommendedName>
</protein>
<dbReference type="AlphaFoldDB" id="A0A4U5ME94"/>
<sequence length="116" mass="12907">MKLLLGNGRNANSTIKNSYCSRHRSPLLLLGHPGHRSRPAPPQLQVQSLPLPGQGHLGGENLSGDALKHFLDKKCDILGPLRHECKKLIDEVVKHVEKYGHKLDENELCKKLIHAC</sequence>
<dbReference type="EMBL" id="AZBU02000008">
    <property type="protein sequence ID" value="TKR67481.1"/>
    <property type="molecule type" value="Genomic_DNA"/>
</dbReference>
<keyword evidence="2" id="KW-1185">Reference proteome</keyword>
<dbReference type="Gene3D" id="1.10.225.10">
    <property type="entry name" value="Saposin-like"/>
    <property type="match status" value="1"/>
</dbReference>
<gene>
    <name evidence="1" type="ORF">L596_023630</name>
</gene>
<reference evidence="1 2" key="1">
    <citation type="journal article" date="2015" name="Genome Biol.">
        <title>Comparative genomics of Steinernema reveals deeply conserved gene regulatory networks.</title>
        <authorList>
            <person name="Dillman A.R."/>
            <person name="Macchietto M."/>
            <person name="Porter C.F."/>
            <person name="Rogers A."/>
            <person name="Williams B."/>
            <person name="Antoshechkin I."/>
            <person name="Lee M.M."/>
            <person name="Goodwin Z."/>
            <person name="Lu X."/>
            <person name="Lewis E.E."/>
            <person name="Goodrich-Blair H."/>
            <person name="Stock S.P."/>
            <person name="Adams B.J."/>
            <person name="Sternberg P.W."/>
            <person name="Mortazavi A."/>
        </authorList>
    </citation>
    <scope>NUCLEOTIDE SEQUENCE [LARGE SCALE GENOMIC DNA]</scope>
    <source>
        <strain evidence="1 2">ALL</strain>
    </source>
</reference>
<dbReference type="InterPro" id="IPR011001">
    <property type="entry name" value="Saposin-like"/>
</dbReference>
<comment type="caution">
    <text evidence="1">The sequence shown here is derived from an EMBL/GenBank/DDBJ whole genome shotgun (WGS) entry which is preliminary data.</text>
</comment>